<dbReference type="OrthoDB" id="8562138at2"/>
<dbReference type="GeneID" id="93519112"/>
<dbReference type="HOGENOM" id="CLU_063465_3_0_6"/>
<proteinExistence type="inferred from homology"/>
<keyword evidence="4" id="KW-0472">Membrane</keyword>
<reference evidence="8" key="2">
    <citation type="submission" date="2012-04" db="EMBL/GenBank/DDBJ databases">
        <title>Complete genome sequence of Providencia stuartii clinical isolate MRSN 2154.</title>
        <authorList>
            <person name="Clifford R.J."/>
            <person name="Hang J."/>
            <person name="Riley M.C."/>
            <person name="Onmus-Leone F."/>
            <person name="Kuschner R.A."/>
            <person name="Lesho E.P."/>
            <person name="Waterman P.E."/>
        </authorList>
    </citation>
    <scope>NUCLEOTIDE SEQUENCE [LARGE SCALE GENOMIC DNA]</scope>
    <source>
        <strain evidence="8">MRSN 2154</strain>
    </source>
</reference>
<name>A0A140NGP2_PROSM</name>
<keyword evidence="5" id="KW-0998">Cell outer membrane</keyword>
<evidence type="ECO:0000256" key="3">
    <source>
        <dbReference type="ARBA" id="ARBA00022729"/>
    </source>
</evidence>
<evidence type="ECO:0000256" key="4">
    <source>
        <dbReference type="ARBA" id="ARBA00023136"/>
    </source>
</evidence>
<dbReference type="KEGG" id="psi:S70_00755"/>
<evidence type="ECO:0000313" key="8">
    <source>
        <dbReference type="Proteomes" id="UP000005012"/>
    </source>
</evidence>
<comment type="similarity">
    <text evidence="2">Belongs to the MipA/OmpV family.</text>
</comment>
<dbReference type="RefSeq" id="WP_014656076.1">
    <property type="nucleotide sequence ID" value="NC_017731.1"/>
</dbReference>
<feature type="signal peptide" evidence="6">
    <location>
        <begin position="1"/>
        <end position="23"/>
    </location>
</feature>
<protein>
    <submittedName>
        <fullName evidence="7">MltA-interacting protein</fullName>
    </submittedName>
</protein>
<accession>A0A140NGP2</accession>
<evidence type="ECO:0000256" key="5">
    <source>
        <dbReference type="ARBA" id="ARBA00023237"/>
    </source>
</evidence>
<feature type="chain" id="PRO_5007303757" evidence="6">
    <location>
        <begin position="24"/>
        <end position="250"/>
    </location>
</feature>
<sequence>MRKTIKLTSLAVALGLLSSATMAGTWSVGGSVLAQSTPYKGIKSKDYVTPVPIVNYEGENFYFRTLAVGYYLWNDQEDQLSLDAYYYPQFFKPKDNDDRDMRELDRRRDTVMGGLTYKHKADWGTIRTVASGDMLGISNGLRAEVAYLYGFYGDNWSLVPGVGIKWDSKNQNRYEYGVSSKESRNSGLARYRPGDSWTPYVELSGNYKFNDNWSAFAMGRIDRLPNEVKDSPMVNKSVSAIVWSGVTYTF</sequence>
<dbReference type="Proteomes" id="UP000005012">
    <property type="component" value="Chromosome"/>
</dbReference>
<dbReference type="AlphaFoldDB" id="A0A140NGP2"/>
<dbReference type="PANTHER" id="PTHR38776:SF1">
    <property type="entry name" value="MLTA-INTERACTING PROTEIN-RELATED"/>
    <property type="match status" value="1"/>
</dbReference>
<dbReference type="InterPro" id="IPR010583">
    <property type="entry name" value="MipA"/>
</dbReference>
<dbReference type="PANTHER" id="PTHR38776">
    <property type="entry name" value="MLTA-INTERACTING PROTEIN-RELATED"/>
    <property type="match status" value="1"/>
</dbReference>
<gene>
    <name evidence="7" type="ordered locus">S70_00755</name>
</gene>
<evidence type="ECO:0000256" key="6">
    <source>
        <dbReference type="SAM" id="SignalP"/>
    </source>
</evidence>
<dbReference type="EMBL" id="CP003488">
    <property type="protein sequence ID" value="AFH92051.1"/>
    <property type="molecule type" value="Genomic_DNA"/>
</dbReference>
<dbReference type="GO" id="GO:0009252">
    <property type="term" value="P:peptidoglycan biosynthetic process"/>
    <property type="evidence" value="ECO:0007669"/>
    <property type="project" value="TreeGrafter"/>
</dbReference>
<comment type="subcellular location">
    <subcellularLocation>
        <location evidence="1">Cell outer membrane</location>
    </subcellularLocation>
</comment>
<keyword evidence="3 6" id="KW-0732">Signal</keyword>
<organism evidence="7 8">
    <name type="scientific">Providencia stuartii (strain MRSN 2154)</name>
    <dbReference type="NCBI Taxonomy" id="1157951"/>
    <lineage>
        <taxon>Bacteria</taxon>
        <taxon>Pseudomonadati</taxon>
        <taxon>Pseudomonadota</taxon>
        <taxon>Gammaproteobacteria</taxon>
        <taxon>Enterobacterales</taxon>
        <taxon>Morganellaceae</taxon>
        <taxon>Providencia</taxon>
    </lineage>
</organism>
<dbReference type="Pfam" id="PF06629">
    <property type="entry name" value="MipA"/>
    <property type="match status" value="1"/>
</dbReference>
<evidence type="ECO:0000256" key="2">
    <source>
        <dbReference type="ARBA" id="ARBA00005722"/>
    </source>
</evidence>
<dbReference type="GO" id="GO:0009279">
    <property type="term" value="C:cell outer membrane"/>
    <property type="evidence" value="ECO:0007669"/>
    <property type="project" value="UniProtKB-SubCell"/>
</dbReference>
<reference evidence="7 8" key="1">
    <citation type="journal article" date="2012" name="J. Bacteriol.">
        <title>Complete Genome Sequence of Providencia stuartii Clinical Isolate MRSN 2154.</title>
        <authorList>
            <person name="Clifford R.J."/>
            <person name="Hang J."/>
            <person name="Riley M.C."/>
            <person name="Onmus-Leone F."/>
            <person name="Kuschner R.A."/>
            <person name="Lesho E.P."/>
            <person name="Waterman P.E."/>
        </authorList>
    </citation>
    <scope>NUCLEOTIDE SEQUENCE [LARGE SCALE GENOMIC DNA]</scope>
    <source>
        <strain evidence="7 8">MRSN 2154</strain>
    </source>
</reference>
<evidence type="ECO:0000256" key="1">
    <source>
        <dbReference type="ARBA" id="ARBA00004442"/>
    </source>
</evidence>
<evidence type="ECO:0000313" key="7">
    <source>
        <dbReference type="EMBL" id="AFH92051.1"/>
    </source>
</evidence>
<dbReference type="PATRIC" id="fig|1157951.4.peg.152"/>